<keyword evidence="2" id="KW-0812">Transmembrane</keyword>
<keyword evidence="2" id="KW-0472">Membrane</keyword>
<evidence type="ECO:0000256" key="2">
    <source>
        <dbReference type="SAM" id="Phobius"/>
    </source>
</evidence>
<sequence>MLTVTSTSDPTSGSDAADGHNGPSRSRVLYEETQRVPFSWWLLALGVSALIGWQSQMSRPTWVGVVAFIVVMGLAGWALWWMSRTRIRVVTDDNGERWLDVGDASLPASVVSRTMVVPHTAKSAAMGRQLDPAAFVVHKAWVPTMALLVLDDPDDPTPYWLVSSTAPDRLLAALDRPVV</sequence>
<feature type="compositionally biased region" description="Polar residues" evidence="1">
    <location>
        <begin position="1"/>
        <end position="14"/>
    </location>
</feature>
<proteinExistence type="predicted"/>
<dbReference type="Proteomes" id="UP000278422">
    <property type="component" value="Unassembled WGS sequence"/>
</dbReference>
<organism evidence="3 4">
    <name type="scientific">Corynebacterium bovis</name>
    <dbReference type="NCBI Taxonomy" id="36808"/>
    <lineage>
        <taxon>Bacteria</taxon>
        <taxon>Bacillati</taxon>
        <taxon>Actinomycetota</taxon>
        <taxon>Actinomycetes</taxon>
        <taxon>Mycobacteriales</taxon>
        <taxon>Corynebacteriaceae</taxon>
        <taxon>Corynebacterium</taxon>
    </lineage>
</organism>
<dbReference type="Pfam" id="PF11292">
    <property type="entry name" value="DUF3093"/>
    <property type="match status" value="1"/>
</dbReference>
<keyword evidence="2" id="KW-1133">Transmembrane helix</keyword>
<name>A0A426Q6Z1_9CORY</name>
<gene>
    <name evidence="3" type="ORF">CXF42_01345</name>
</gene>
<dbReference type="EMBL" id="PQNQ01000002">
    <property type="protein sequence ID" value="RRQ05454.1"/>
    <property type="molecule type" value="Genomic_DNA"/>
</dbReference>
<comment type="caution">
    <text evidence="3">The sequence shown here is derived from an EMBL/GenBank/DDBJ whole genome shotgun (WGS) entry which is preliminary data.</text>
</comment>
<protein>
    <submittedName>
        <fullName evidence="3">DUF3093 domain-containing protein</fullName>
    </submittedName>
</protein>
<dbReference type="RefSeq" id="WP_125174093.1">
    <property type="nucleotide sequence ID" value="NZ_JBHYBM010000081.1"/>
</dbReference>
<dbReference type="InterPro" id="IPR021443">
    <property type="entry name" value="DUF3093"/>
</dbReference>
<accession>A0A426Q6Z1</accession>
<keyword evidence="4" id="KW-1185">Reference proteome</keyword>
<reference evidence="3 4" key="1">
    <citation type="submission" date="2018-01" db="EMBL/GenBank/DDBJ databases">
        <title>Twenty Corynebacterium bovis Genomes.</title>
        <authorList>
            <person name="Gulvik C.A."/>
        </authorList>
    </citation>
    <scope>NUCLEOTIDE SEQUENCE [LARGE SCALE GENOMIC DNA]</scope>
    <source>
        <strain evidence="3 4">16-2004</strain>
    </source>
</reference>
<feature type="region of interest" description="Disordered" evidence="1">
    <location>
        <begin position="1"/>
        <end position="24"/>
    </location>
</feature>
<dbReference type="AlphaFoldDB" id="A0A426Q6Z1"/>
<evidence type="ECO:0000256" key="1">
    <source>
        <dbReference type="SAM" id="MobiDB-lite"/>
    </source>
</evidence>
<evidence type="ECO:0000313" key="3">
    <source>
        <dbReference type="EMBL" id="RRQ05454.1"/>
    </source>
</evidence>
<evidence type="ECO:0000313" key="4">
    <source>
        <dbReference type="Proteomes" id="UP000278422"/>
    </source>
</evidence>
<feature type="transmembrane region" description="Helical" evidence="2">
    <location>
        <begin position="62"/>
        <end position="82"/>
    </location>
</feature>
<feature type="transmembrane region" description="Helical" evidence="2">
    <location>
        <begin position="38"/>
        <end position="55"/>
    </location>
</feature>